<dbReference type="SMART" id="SM00387">
    <property type="entry name" value="HATPase_c"/>
    <property type="match status" value="1"/>
</dbReference>
<dbReference type="CDD" id="cd16922">
    <property type="entry name" value="HATPase_EvgS-ArcB-TorS-like"/>
    <property type="match status" value="1"/>
</dbReference>
<dbReference type="Gene3D" id="3.30.450.20">
    <property type="entry name" value="PAS domain"/>
    <property type="match status" value="1"/>
</dbReference>
<dbReference type="AlphaFoldDB" id="W9V980"/>
<evidence type="ECO:0000256" key="10">
    <source>
        <dbReference type="ARBA" id="ARBA00068150"/>
    </source>
</evidence>
<dbReference type="InterPro" id="IPR036097">
    <property type="entry name" value="HisK_dim/P_sf"/>
</dbReference>
<evidence type="ECO:0000256" key="7">
    <source>
        <dbReference type="ARBA" id="ARBA00022840"/>
    </source>
</evidence>
<dbReference type="PROSITE" id="PS50109">
    <property type="entry name" value="HIS_KIN"/>
    <property type="match status" value="1"/>
</dbReference>
<dbReference type="InterPro" id="IPR013656">
    <property type="entry name" value="PAS_4"/>
</dbReference>
<dbReference type="InterPro" id="IPR003594">
    <property type="entry name" value="HATPase_dom"/>
</dbReference>
<dbReference type="SUPFAM" id="SSF47384">
    <property type="entry name" value="Homodimeric domain of signal transducing histidine kinase"/>
    <property type="match status" value="1"/>
</dbReference>
<comment type="caution">
    <text evidence="12">The sequence shown here is derived from an EMBL/GenBank/DDBJ whole genome shotgun (WGS) entry which is preliminary data.</text>
</comment>
<dbReference type="SMART" id="SM00388">
    <property type="entry name" value="HisKA"/>
    <property type="match status" value="1"/>
</dbReference>
<evidence type="ECO:0000256" key="9">
    <source>
        <dbReference type="ARBA" id="ARBA00064003"/>
    </source>
</evidence>
<dbReference type="InterPro" id="IPR003661">
    <property type="entry name" value="HisK_dim/P_dom"/>
</dbReference>
<dbReference type="Pfam" id="PF00512">
    <property type="entry name" value="HisKA"/>
    <property type="match status" value="1"/>
</dbReference>
<evidence type="ECO:0000313" key="13">
    <source>
        <dbReference type="Proteomes" id="UP000019460"/>
    </source>
</evidence>
<evidence type="ECO:0000256" key="1">
    <source>
        <dbReference type="ARBA" id="ARBA00000085"/>
    </source>
</evidence>
<dbReference type="Gene3D" id="1.10.287.130">
    <property type="match status" value="1"/>
</dbReference>
<dbReference type="CDD" id="cd00082">
    <property type="entry name" value="HisKA"/>
    <property type="match status" value="1"/>
</dbReference>
<keyword evidence="3" id="KW-0597">Phosphoprotein</keyword>
<dbReference type="Proteomes" id="UP000019460">
    <property type="component" value="Unassembled WGS sequence"/>
</dbReference>
<dbReference type="EMBL" id="AONC01000014">
    <property type="protein sequence ID" value="EXJ16168.1"/>
    <property type="molecule type" value="Genomic_DNA"/>
</dbReference>
<dbReference type="Pfam" id="PF02518">
    <property type="entry name" value="HATPase_c"/>
    <property type="match status" value="1"/>
</dbReference>
<keyword evidence="13" id="KW-1185">Reference proteome</keyword>
<reference evidence="12 13" key="1">
    <citation type="submission" date="2012-11" db="EMBL/GenBank/DDBJ databases">
        <title>Genome assembly of Thiorhodococcus sp. AK35.</title>
        <authorList>
            <person name="Nupur N."/>
            <person name="Khatri I."/>
            <person name="Subramanian S."/>
            <person name="Pinnaka A."/>
        </authorList>
    </citation>
    <scope>NUCLEOTIDE SEQUENCE [LARGE SCALE GENOMIC DNA]</scope>
    <source>
        <strain evidence="12 13">AK35</strain>
    </source>
</reference>
<dbReference type="GO" id="GO:0000155">
    <property type="term" value="F:phosphorelay sensor kinase activity"/>
    <property type="evidence" value="ECO:0007669"/>
    <property type="project" value="InterPro"/>
</dbReference>
<evidence type="ECO:0000256" key="3">
    <source>
        <dbReference type="ARBA" id="ARBA00022553"/>
    </source>
</evidence>
<dbReference type="PANTHER" id="PTHR43047:SF64">
    <property type="entry name" value="HISTIDINE KINASE CONTAINING CHEY-HOMOLOGOUS RECEIVER DOMAIN AND PAS DOMAIN-RELATED"/>
    <property type="match status" value="1"/>
</dbReference>
<evidence type="ECO:0000256" key="5">
    <source>
        <dbReference type="ARBA" id="ARBA00022741"/>
    </source>
</evidence>
<keyword evidence="5" id="KW-0547">Nucleotide-binding</keyword>
<evidence type="ECO:0000256" key="2">
    <source>
        <dbReference type="ARBA" id="ARBA00012438"/>
    </source>
</evidence>
<dbReference type="FunFam" id="3.30.565.10:FF:000010">
    <property type="entry name" value="Sensor histidine kinase RcsC"/>
    <property type="match status" value="1"/>
</dbReference>
<evidence type="ECO:0000256" key="8">
    <source>
        <dbReference type="ARBA" id="ARBA00023012"/>
    </source>
</evidence>
<dbReference type="STRING" id="1249627.D779_0473"/>
<protein>
    <recommendedName>
        <fullName evidence="10">Sensory/regulatory protein RpfC</fullName>
        <ecNumber evidence="2">2.7.13.3</ecNumber>
    </recommendedName>
</protein>
<feature type="domain" description="Histidine kinase" evidence="11">
    <location>
        <begin position="175"/>
        <end position="395"/>
    </location>
</feature>
<sequence length="499" mass="54645">MTPSTPPEPDDPGETLAALQPHVQEAVLGIPDLYFLTDAAGTLLDYRARVETSLYVPPLVFLGKRVADILPADIANRFQMHLESALTSDDPIFFEYALPFADGERHFEAHLRRLGEGRGCVTIVRDITERVETTRELEAYRQHLEEMVASRTAELEAAKTAAESANRAKSAFLSNMSHEIRTPMNSILGFTHLIGQDPLNPRQTAQLDRLTGSAQHLLRIIDDILDLAKIEADKLPLAIADFEPARVIDHVADRVSGSLAAKGLDLVIGLDRVPSVLRGDGVKLGQILLNLVGNAIKFTQRGEITMLGSVAELDADPLTLRLEVRDTGIGMSEHQLSSLFRPFEQADATSTRRYGGTGLGLTISKRLTELMGGRIGVESRPGGGSRFWVEIPFAPSSQDPNPLGIDGQTESVEIPTRLQESPCARSGQVAETPEWERVSAIMARLERLLMANDTAANDLFTESASLLIAALGDDGRRIGQQIQDYDYSRALESLLEVWK</sequence>
<dbReference type="PANTHER" id="PTHR43047">
    <property type="entry name" value="TWO-COMPONENT HISTIDINE PROTEIN KINASE"/>
    <property type="match status" value="1"/>
</dbReference>
<proteinExistence type="predicted"/>
<gene>
    <name evidence="12" type="ORF">D779_0473</name>
</gene>
<organism evidence="12 13">
    <name type="scientific">Imhoffiella purpurea</name>
    <dbReference type="NCBI Taxonomy" id="1249627"/>
    <lineage>
        <taxon>Bacteria</taxon>
        <taxon>Pseudomonadati</taxon>
        <taxon>Pseudomonadota</taxon>
        <taxon>Gammaproteobacteria</taxon>
        <taxon>Chromatiales</taxon>
        <taxon>Chromatiaceae</taxon>
        <taxon>Imhoffiella</taxon>
    </lineage>
</organism>
<dbReference type="InterPro" id="IPR035965">
    <property type="entry name" value="PAS-like_dom_sf"/>
</dbReference>
<dbReference type="SUPFAM" id="SSF55874">
    <property type="entry name" value="ATPase domain of HSP90 chaperone/DNA topoisomerase II/histidine kinase"/>
    <property type="match status" value="1"/>
</dbReference>
<dbReference type="InterPro" id="IPR004358">
    <property type="entry name" value="Sig_transdc_His_kin-like_C"/>
</dbReference>
<dbReference type="FunFam" id="1.10.287.130:FF:000002">
    <property type="entry name" value="Two-component osmosensing histidine kinase"/>
    <property type="match status" value="1"/>
</dbReference>
<dbReference type="CDD" id="cd00130">
    <property type="entry name" value="PAS"/>
    <property type="match status" value="1"/>
</dbReference>
<dbReference type="GO" id="GO:0005524">
    <property type="term" value="F:ATP binding"/>
    <property type="evidence" value="ECO:0007669"/>
    <property type="project" value="UniProtKB-KW"/>
</dbReference>
<name>W9V980_9GAMM</name>
<dbReference type="Gene3D" id="3.30.565.10">
    <property type="entry name" value="Histidine kinase-like ATPase, C-terminal domain"/>
    <property type="match status" value="1"/>
</dbReference>
<keyword evidence="4" id="KW-0808">Transferase</keyword>
<accession>W9V980</accession>
<evidence type="ECO:0000256" key="6">
    <source>
        <dbReference type="ARBA" id="ARBA00022777"/>
    </source>
</evidence>
<dbReference type="PRINTS" id="PR00344">
    <property type="entry name" value="BCTRLSENSOR"/>
</dbReference>
<dbReference type="eggNOG" id="COG0642">
    <property type="taxonomic scope" value="Bacteria"/>
</dbReference>
<dbReference type="InterPro" id="IPR036890">
    <property type="entry name" value="HATPase_C_sf"/>
</dbReference>
<keyword evidence="7" id="KW-0067">ATP-binding</keyword>
<keyword evidence="6" id="KW-0418">Kinase</keyword>
<dbReference type="InterPro" id="IPR005467">
    <property type="entry name" value="His_kinase_dom"/>
</dbReference>
<dbReference type="PATRIC" id="fig|1249627.3.peg.1049"/>
<dbReference type="Pfam" id="PF08448">
    <property type="entry name" value="PAS_4"/>
    <property type="match status" value="1"/>
</dbReference>
<dbReference type="SUPFAM" id="SSF55785">
    <property type="entry name" value="PYP-like sensor domain (PAS domain)"/>
    <property type="match status" value="1"/>
</dbReference>
<evidence type="ECO:0000256" key="4">
    <source>
        <dbReference type="ARBA" id="ARBA00022679"/>
    </source>
</evidence>
<comment type="catalytic activity">
    <reaction evidence="1">
        <text>ATP + protein L-histidine = ADP + protein N-phospho-L-histidine.</text>
        <dbReference type="EC" id="2.7.13.3"/>
    </reaction>
</comment>
<comment type="subunit">
    <text evidence="9">At low DSF concentrations, interacts with RpfF.</text>
</comment>
<dbReference type="RefSeq" id="WP_198295666.1">
    <property type="nucleotide sequence ID" value="NZ_AONC01000014.1"/>
</dbReference>
<keyword evidence="8" id="KW-0902">Two-component regulatory system</keyword>
<evidence type="ECO:0000313" key="12">
    <source>
        <dbReference type="EMBL" id="EXJ16168.1"/>
    </source>
</evidence>
<dbReference type="InterPro" id="IPR000014">
    <property type="entry name" value="PAS"/>
</dbReference>
<dbReference type="EC" id="2.7.13.3" evidence="2"/>
<evidence type="ECO:0000259" key="11">
    <source>
        <dbReference type="PROSITE" id="PS50109"/>
    </source>
</evidence>